<keyword evidence="3" id="KW-1185">Reference proteome</keyword>
<dbReference type="RefSeq" id="WP_091874379.1">
    <property type="nucleotide sequence ID" value="NZ_FNAO01000022.1"/>
</dbReference>
<evidence type="ECO:0000259" key="1">
    <source>
        <dbReference type="Pfam" id="PF12680"/>
    </source>
</evidence>
<accession>A0A1G7JC10</accession>
<dbReference type="Pfam" id="PF12680">
    <property type="entry name" value="SnoaL_2"/>
    <property type="match status" value="1"/>
</dbReference>
<dbReference type="Proteomes" id="UP000199109">
    <property type="component" value="Unassembled WGS sequence"/>
</dbReference>
<dbReference type="PROSITE" id="PS51257">
    <property type="entry name" value="PROKAR_LIPOPROTEIN"/>
    <property type="match status" value="1"/>
</dbReference>
<evidence type="ECO:0000313" key="3">
    <source>
        <dbReference type="Proteomes" id="UP000199109"/>
    </source>
</evidence>
<feature type="domain" description="SnoaL-like" evidence="1">
    <location>
        <begin position="35"/>
        <end position="123"/>
    </location>
</feature>
<dbReference type="STRING" id="641691.SAMN05421636_1224"/>
<proteinExistence type="predicted"/>
<protein>
    <recommendedName>
        <fullName evidence="1">SnoaL-like domain-containing protein</fullName>
    </recommendedName>
</protein>
<dbReference type="AlphaFoldDB" id="A0A1G7JC10"/>
<dbReference type="InterPro" id="IPR037401">
    <property type="entry name" value="SnoaL-like"/>
</dbReference>
<organism evidence="2 3">
    <name type="scientific">Pricia antarctica</name>
    <dbReference type="NCBI Taxonomy" id="641691"/>
    <lineage>
        <taxon>Bacteria</taxon>
        <taxon>Pseudomonadati</taxon>
        <taxon>Bacteroidota</taxon>
        <taxon>Flavobacteriia</taxon>
        <taxon>Flavobacteriales</taxon>
        <taxon>Flavobacteriaceae</taxon>
        <taxon>Pricia</taxon>
    </lineage>
</organism>
<name>A0A1G7JC10_9FLAO</name>
<evidence type="ECO:0000313" key="2">
    <source>
        <dbReference type="EMBL" id="SDF22426.1"/>
    </source>
</evidence>
<sequence length="132" mass="14885">MKTNLLISLVGILLFSCKPSESTQKLNIKADNILMKVFETGDVGKLDNIIATDFVNHAGGDKLGLDSLKVMVRGFHSNVKNPKMENITQMANDDYVCDWVRFTGNNPVIVVESMEVTRYANGFAQEHWFFRK</sequence>
<gene>
    <name evidence="2" type="ORF">SAMN05421636_1224</name>
</gene>
<dbReference type="SUPFAM" id="SSF54427">
    <property type="entry name" value="NTF2-like"/>
    <property type="match status" value="1"/>
</dbReference>
<dbReference type="OrthoDB" id="129343at2"/>
<dbReference type="InterPro" id="IPR032710">
    <property type="entry name" value="NTF2-like_dom_sf"/>
</dbReference>
<dbReference type="Gene3D" id="3.10.450.50">
    <property type="match status" value="1"/>
</dbReference>
<dbReference type="EMBL" id="FNAO01000022">
    <property type="protein sequence ID" value="SDF22426.1"/>
    <property type="molecule type" value="Genomic_DNA"/>
</dbReference>
<reference evidence="2 3" key="1">
    <citation type="submission" date="2016-10" db="EMBL/GenBank/DDBJ databases">
        <authorList>
            <person name="de Groot N.N."/>
        </authorList>
    </citation>
    <scope>NUCLEOTIDE SEQUENCE [LARGE SCALE GENOMIC DNA]</scope>
    <source>
        <strain evidence="2 3">DSM 23421</strain>
    </source>
</reference>